<dbReference type="AlphaFoldDB" id="A0A9W7D056"/>
<evidence type="ECO:0000256" key="1">
    <source>
        <dbReference type="SAM" id="MobiDB-lite"/>
    </source>
</evidence>
<reference evidence="2" key="1">
    <citation type="submission" date="2023-04" db="EMBL/GenBank/DDBJ databases">
        <title>Phytophthora fragariaefolia NBRC 109709.</title>
        <authorList>
            <person name="Ichikawa N."/>
            <person name="Sato H."/>
            <person name="Tonouchi N."/>
        </authorList>
    </citation>
    <scope>NUCLEOTIDE SEQUENCE</scope>
    <source>
        <strain evidence="2">NBRC 109709</strain>
    </source>
</reference>
<name>A0A9W7D056_9STRA</name>
<sequence>MLPLQLVLRPERDECAWPSPPRTHAKKRRNSASSPTRRANPRLSRTPLVLCSSQQSYRSSTTKSISPRRRSRHITLHYDPWMAMRNLGILDIPRVCFHVCSTVIEAVISKTTIIAHSVLDTLQSWWSGGQVNDSTSLEIVERQSEDAAIKGVHDILEENSRLKRMLEFAMTSHVIMNEATTMLEDSADLWMKRAEDAVGAKVHEAEQERDSLAVQLGGLQEQLFDKDQEIERLRDGFGTDSLLIFG</sequence>
<gene>
    <name evidence="2" type="ORF">Pfra01_001981100</name>
</gene>
<feature type="region of interest" description="Disordered" evidence="1">
    <location>
        <begin position="14"/>
        <end position="45"/>
    </location>
</feature>
<protein>
    <submittedName>
        <fullName evidence="2">Unnamed protein product</fullName>
    </submittedName>
</protein>
<evidence type="ECO:0000313" key="3">
    <source>
        <dbReference type="Proteomes" id="UP001165121"/>
    </source>
</evidence>
<proteinExistence type="predicted"/>
<dbReference type="EMBL" id="BSXT01002638">
    <property type="protein sequence ID" value="GMF49965.1"/>
    <property type="molecule type" value="Genomic_DNA"/>
</dbReference>
<dbReference type="Proteomes" id="UP001165121">
    <property type="component" value="Unassembled WGS sequence"/>
</dbReference>
<dbReference type="OrthoDB" id="126454at2759"/>
<organism evidence="2 3">
    <name type="scientific">Phytophthora fragariaefolia</name>
    <dbReference type="NCBI Taxonomy" id="1490495"/>
    <lineage>
        <taxon>Eukaryota</taxon>
        <taxon>Sar</taxon>
        <taxon>Stramenopiles</taxon>
        <taxon>Oomycota</taxon>
        <taxon>Peronosporomycetes</taxon>
        <taxon>Peronosporales</taxon>
        <taxon>Peronosporaceae</taxon>
        <taxon>Phytophthora</taxon>
    </lineage>
</organism>
<keyword evidence="3" id="KW-1185">Reference proteome</keyword>
<evidence type="ECO:0000313" key="2">
    <source>
        <dbReference type="EMBL" id="GMF49965.1"/>
    </source>
</evidence>
<comment type="caution">
    <text evidence="2">The sequence shown here is derived from an EMBL/GenBank/DDBJ whole genome shotgun (WGS) entry which is preliminary data.</text>
</comment>
<accession>A0A9W7D056</accession>